<sequence>MAPQGPFRELFIPGGRNSTGAPSTREEVDLRQAEYEAMVLALVARPWDDNTIDVAWININNEADRVATENRLRQYFKVRELKVYHLKDTPYRFDVGVWQRRQLYDVLPNGAGHRPSAAYPITHHLISVPFAEAHKVHIRNLSRFVDSGLDKYVHWHVYEHPGLADDCVYPVFNFKSRQDFGYAP</sequence>
<organism evidence="2 3">
    <name type="scientific">Purpureocillium lilacinum</name>
    <name type="common">Paecilomyces lilacinus</name>
    <dbReference type="NCBI Taxonomy" id="33203"/>
    <lineage>
        <taxon>Eukaryota</taxon>
        <taxon>Fungi</taxon>
        <taxon>Dikarya</taxon>
        <taxon>Ascomycota</taxon>
        <taxon>Pezizomycotina</taxon>
        <taxon>Sordariomycetes</taxon>
        <taxon>Hypocreomycetidae</taxon>
        <taxon>Hypocreales</taxon>
        <taxon>Ophiocordycipitaceae</taxon>
        <taxon>Purpureocillium</taxon>
    </lineage>
</organism>
<name>A0A179HUJ0_PURLI</name>
<comment type="caution">
    <text evidence="2">The sequence shown here is derived from an EMBL/GenBank/DDBJ whole genome shotgun (WGS) entry which is preliminary data.</text>
</comment>
<evidence type="ECO:0000313" key="4">
    <source>
        <dbReference type="Proteomes" id="UP001287286"/>
    </source>
</evidence>
<dbReference type="EMBL" id="LSBI01000001">
    <property type="protein sequence ID" value="OAQ94047.1"/>
    <property type="molecule type" value="Genomic_DNA"/>
</dbReference>
<proteinExistence type="predicted"/>
<evidence type="ECO:0000313" key="3">
    <source>
        <dbReference type="Proteomes" id="UP000078340"/>
    </source>
</evidence>
<reference evidence="1 4" key="3">
    <citation type="journal article" date="2024" name="Microbiol. Resour. Announc.">
        <title>Genome annotations for the ascomycete fungi Trichoderma harzianum, Trichoderma aggressivum, and Purpureocillium lilacinum.</title>
        <authorList>
            <person name="Beijen E.P.W."/>
            <person name="Ohm R.A."/>
        </authorList>
    </citation>
    <scope>NUCLEOTIDE SEQUENCE [LARGE SCALE GENOMIC DNA]</scope>
    <source>
        <strain evidence="1 4">CBS 150709</strain>
    </source>
</reference>
<dbReference type="Proteomes" id="UP000078340">
    <property type="component" value="Unassembled WGS sequence"/>
</dbReference>
<evidence type="ECO:0000313" key="1">
    <source>
        <dbReference type="EMBL" id="KAK4085005.1"/>
    </source>
</evidence>
<evidence type="ECO:0000313" key="2">
    <source>
        <dbReference type="EMBL" id="OAQ94047.1"/>
    </source>
</evidence>
<keyword evidence="4" id="KW-1185">Reference proteome</keyword>
<gene>
    <name evidence="1" type="ORF">Purlil1_10040</name>
    <name evidence="2" type="ORF">VFPFJ_00155</name>
</gene>
<dbReference type="AlphaFoldDB" id="A0A179HUJ0"/>
<reference evidence="2 3" key="1">
    <citation type="submission" date="2016-02" db="EMBL/GenBank/DDBJ databases">
        <title>Biosynthesis of antibiotic leucinostatins and their inhibition on Phytophthora in bio-control Purpureocillium lilacinum.</title>
        <authorList>
            <person name="Wang G."/>
            <person name="Liu Z."/>
            <person name="Lin R."/>
            <person name="Li E."/>
            <person name="Mao Z."/>
            <person name="Ling J."/>
            <person name="Yin W."/>
            <person name="Xie B."/>
        </authorList>
    </citation>
    <scope>NUCLEOTIDE SEQUENCE [LARGE SCALE GENOMIC DNA]</scope>
    <source>
        <strain evidence="2">PLFJ-1</strain>
    </source>
</reference>
<dbReference type="EMBL" id="JAWRVI010000048">
    <property type="protein sequence ID" value="KAK4085005.1"/>
    <property type="molecule type" value="Genomic_DNA"/>
</dbReference>
<dbReference type="KEGG" id="plj:28882290"/>
<reference evidence="1" key="2">
    <citation type="submission" date="2023-11" db="EMBL/GenBank/DDBJ databases">
        <authorList>
            <person name="Beijen E."/>
            <person name="Ohm R.A."/>
        </authorList>
    </citation>
    <scope>NUCLEOTIDE SEQUENCE</scope>
    <source>
        <strain evidence="1">CBS 150709</strain>
    </source>
</reference>
<protein>
    <submittedName>
        <fullName evidence="2">Uncharacterized protein</fullName>
    </submittedName>
</protein>
<dbReference type="GeneID" id="28882290"/>
<accession>A0A179HUJ0</accession>
<dbReference type="Proteomes" id="UP001287286">
    <property type="component" value="Unassembled WGS sequence"/>
</dbReference>